<evidence type="ECO:0000313" key="2">
    <source>
        <dbReference type="Proteomes" id="UP000076420"/>
    </source>
</evidence>
<sequence length="356" mass="40739">MNVTQFVCECFCLGHKELHDYSDKKHSYGQHETFVASDKEGEALNKRKEPCKKNPGHPKYIPVETFSKEHLPKRYRDPDLYELVKSIADLTVRVEVKVTSPKRPKFWPGTDVAYPFSESTGDQSLRMGSGQMSVFKLIDGCGYDALGVQYNALGAKYERRYKTCPCKNCLVSENPSRVWWEIIVLTAAHVVYDETEASATSCRLFYDKEDSPLVRLETMSIEYVNIDRDFCGLKYATCDATLGNRLYALMEHRFEIGKRIWQKYKGRSLGKFIFIVSHPHGCTKQQVSFGKWVKKSKINHYNSDYNYTKLTYNTCTCPGSSGAVVHCVGFFGANHVHSGVYKDRINYSSVGYCRKQ</sequence>
<evidence type="ECO:0008006" key="3">
    <source>
        <dbReference type="Google" id="ProtNLM"/>
    </source>
</evidence>
<evidence type="ECO:0000313" key="1">
    <source>
        <dbReference type="EnsemblMetazoa" id="BGLB032294-PB"/>
    </source>
</evidence>
<dbReference type="KEGG" id="bgt:106079583"/>
<protein>
    <recommendedName>
        <fullName evidence="3">Peptidase S1 domain-containing protein</fullName>
    </recommendedName>
</protein>
<dbReference type="Proteomes" id="UP000076420">
    <property type="component" value="Unassembled WGS sequence"/>
</dbReference>
<reference evidence="1" key="1">
    <citation type="submission" date="2020-05" db="UniProtKB">
        <authorList>
            <consortium name="EnsemblMetazoa"/>
        </authorList>
    </citation>
    <scope>IDENTIFICATION</scope>
    <source>
        <strain evidence="1">BB02</strain>
    </source>
</reference>
<dbReference type="VEuPathDB" id="VectorBase:BGLAX_031883"/>
<dbReference type="OrthoDB" id="10383570at2759"/>
<dbReference type="VEuPathDB" id="VectorBase:BGLB032294"/>
<dbReference type="EnsemblMetazoa" id="BGLB032294-RB">
    <property type="protein sequence ID" value="BGLB032294-PB"/>
    <property type="gene ID" value="BGLB032294"/>
</dbReference>
<organism evidence="1 2">
    <name type="scientific">Biomphalaria glabrata</name>
    <name type="common">Bloodfluke planorb</name>
    <name type="synonym">Freshwater snail</name>
    <dbReference type="NCBI Taxonomy" id="6526"/>
    <lineage>
        <taxon>Eukaryota</taxon>
        <taxon>Metazoa</taxon>
        <taxon>Spiralia</taxon>
        <taxon>Lophotrochozoa</taxon>
        <taxon>Mollusca</taxon>
        <taxon>Gastropoda</taxon>
        <taxon>Heterobranchia</taxon>
        <taxon>Euthyneura</taxon>
        <taxon>Panpulmonata</taxon>
        <taxon>Hygrophila</taxon>
        <taxon>Lymnaeoidea</taxon>
        <taxon>Planorbidae</taxon>
        <taxon>Biomphalaria</taxon>
    </lineage>
</organism>
<gene>
    <name evidence="1" type="primary">106079583</name>
</gene>
<dbReference type="InterPro" id="IPR009003">
    <property type="entry name" value="Peptidase_S1_PA"/>
</dbReference>
<accession>A0A2C9LKY8</accession>
<dbReference type="SUPFAM" id="SSF50494">
    <property type="entry name" value="Trypsin-like serine proteases"/>
    <property type="match status" value="1"/>
</dbReference>
<name>A0A2C9LKY8_BIOGL</name>
<dbReference type="AlphaFoldDB" id="A0A2C9LKY8"/>
<dbReference type="Pfam" id="PF13365">
    <property type="entry name" value="Trypsin_2"/>
    <property type="match status" value="1"/>
</dbReference>
<proteinExistence type="predicted"/>